<feature type="compositionally biased region" description="Acidic residues" evidence="5">
    <location>
        <begin position="528"/>
        <end position="538"/>
    </location>
</feature>
<dbReference type="Proteomes" id="UP000799437">
    <property type="component" value="Unassembled WGS sequence"/>
</dbReference>
<feature type="region of interest" description="Disordered" evidence="5">
    <location>
        <begin position="353"/>
        <end position="665"/>
    </location>
</feature>
<dbReference type="InterPro" id="IPR001841">
    <property type="entry name" value="Znf_RING"/>
</dbReference>
<dbReference type="OrthoDB" id="6105938at2759"/>
<feature type="compositionally biased region" description="Basic and acidic residues" evidence="5">
    <location>
        <begin position="1009"/>
        <end position="1028"/>
    </location>
</feature>
<feature type="compositionally biased region" description="Polar residues" evidence="5">
    <location>
        <begin position="917"/>
        <end position="935"/>
    </location>
</feature>
<dbReference type="GeneID" id="54481953"/>
<evidence type="ECO:0000313" key="8">
    <source>
        <dbReference type="Proteomes" id="UP000799437"/>
    </source>
</evidence>
<keyword evidence="2 4" id="KW-0863">Zinc-finger</keyword>
<organism evidence="7 8">
    <name type="scientific">Pseudovirgaria hyperparasitica</name>
    <dbReference type="NCBI Taxonomy" id="470096"/>
    <lineage>
        <taxon>Eukaryota</taxon>
        <taxon>Fungi</taxon>
        <taxon>Dikarya</taxon>
        <taxon>Ascomycota</taxon>
        <taxon>Pezizomycotina</taxon>
        <taxon>Dothideomycetes</taxon>
        <taxon>Dothideomycetes incertae sedis</taxon>
        <taxon>Acrospermales</taxon>
        <taxon>Acrospermaceae</taxon>
        <taxon>Pseudovirgaria</taxon>
    </lineage>
</organism>
<dbReference type="InterPro" id="IPR013083">
    <property type="entry name" value="Znf_RING/FYVE/PHD"/>
</dbReference>
<dbReference type="InterPro" id="IPR017907">
    <property type="entry name" value="Znf_RING_CS"/>
</dbReference>
<feature type="compositionally biased region" description="Low complexity" evidence="5">
    <location>
        <begin position="838"/>
        <end position="851"/>
    </location>
</feature>
<feature type="compositionally biased region" description="Polar residues" evidence="5">
    <location>
        <begin position="1047"/>
        <end position="1060"/>
    </location>
</feature>
<feature type="compositionally biased region" description="Polar residues" evidence="5">
    <location>
        <begin position="751"/>
        <end position="777"/>
    </location>
</feature>
<feature type="compositionally biased region" description="Low complexity" evidence="5">
    <location>
        <begin position="417"/>
        <end position="432"/>
    </location>
</feature>
<evidence type="ECO:0000256" key="1">
    <source>
        <dbReference type="ARBA" id="ARBA00022723"/>
    </source>
</evidence>
<dbReference type="InterPro" id="IPR027370">
    <property type="entry name" value="Znf-RING_euk"/>
</dbReference>
<dbReference type="Gene3D" id="3.30.40.10">
    <property type="entry name" value="Zinc/RING finger domain, C3HC4 (zinc finger)"/>
    <property type="match status" value="1"/>
</dbReference>
<gene>
    <name evidence="7" type="ORF">EJ05DRAFT_337825</name>
</gene>
<dbReference type="EMBL" id="ML996570">
    <property type="protein sequence ID" value="KAF2759235.1"/>
    <property type="molecule type" value="Genomic_DNA"/>
</dbReference>
<dbReference type="AlphaFoldDB" id="A0A6A6W9J6"/>
<reference evidence="7" key="1">
    <citation type="journal article" date="2020" name="Stud. Mycol.">
        <title>101 Dothideomycetes genomes: a test case for predicting lifestyles and emergence of pathogens.</title>
        <authorList>
            <person name="Haridas S."/>
            <person name="Albert R."/>
            <person name="Binder M."/>
            <person name="Bloem J."/>
            <person name="Labutti K."/>
            <person name="Salamov A."/>
            <person name="Andreopoulos B."/>
            <person name="Baker S."/>
            <person name="Barry K."/>
            <person name="Bills G."/>
            <person name="Bluhm B."/>
            <person name="Cannon C."/>
            <person name="Castanera R."/>
            <person name="Culley D."/>
            <person name="Daum C."/>
            <person name="Ezra D."/>
            <person name="Gonzalez J."/>
            <person name="Henrissat B."/>
            <person name="Kuo A."/>
            <person name="Liang C."/>
            <person name="Lipzen A."/>
            <person name="Lutzoni F."/>
            <person name="Magnuson J."/>
            <person name="Mondo S."/>
            <person name="Nolan M."/>
            <person name="Ohm R."/>
            <person name="Pangilinan J."/>
            <person name="Park H.-J."/>
            <person name="Ramirez L."/>
            <person name="Alfaro M."/>
            <person name="Sun H."/>
            <person name="Tritt A."/>
            <person name="Yoshinaga Y."/>
            <person name="Zwiers L.-H."/>
            <person name="Turgeon B."/>
            <person name="Goodwin S."/>
            <person name="Spatafora J."/>
            <person name="Crous P."/>
            <person name="Grigoriev I."/>
        </authorList>
    </citation>
    <scope>NUCLEOTIDE SEQUENCE</scope>
    <source>
        <strain evidence="7">CBS 121739</strain>
    </source>
</reference>
<name>A0A6A6W9J6_9PEZI</name>
<dbReference type="PANTHER" id="PTHR15898">
    <property type="entry name" value="BIFUNCTIONAL APOPTOSIS REGULATOR"/>
    <property type="match status" value="1"/>
</dbReference>
<evidence type="ECO:0000313" key="7">
    <source>
        <dbReference type="EMBL" id="KAF2759235.1"/>
    </source>
</evidence>
<feature type="region of interest" description="Disordered" evidence="5">
    <location>
        <begin position="1136"/>
        <end position="1156"/>
    </location>
</feature>
<dbReference type="PROSITE" id="PS00518">
    <property type="entry name" value="ZF_RING_1"/>
    <property type="match status" value="1"/>
</dbReference>
<feature type="compositionally biased region" description="Polar residues" evidence="5">
    <location>
        <begin position="445"/>
        <end position="455"/>
    </location>
</feature>
<keyword evidence="1" id="KW-0479">Metal-binding</keyword>
<evidence type="ECO:0000256" key="2">
    <source>
        <dbReference type="ARBA" id="ARBA00022771"/>
    </source>
</evidence>
<evidence type="ECO:0000256" key="3">
    <source>
        <dbReference type="ARBA" id="ARBA00022833"/>
    </source>
</evidence>
<dbReference type="PROSITE" id="PS50089">
    <property type="entry name" value="ZF_RING_2"/>
    <property type="match status" value="1"/>
</dbReference>
<feature type="compositionally biased region" description="Acidic residues" evidence="5">
    <location>
        <begin position="639"/>
        <end position="648"/>
    </location>
</feature>
<feature type="compositionally biased region" description="Polar residues" evidence="5">
    <location>
        <begin position="959"/>
        <end position="990"/>
    </location>
</feature>
<evidence type="ECO:0000256" key="5">
    <source>
        <dbReference type="SAM" id="MobiDB-lite"/>
    </source>
</evidence>
<sequence length="1156" mass="126105">MDTRPSPTPTGSRSKVTASSSNPANNLAQTSTPPPSAAIASSSKQPRRPSISSDTAFNKAVENKDKPTRTASSISLKSKGSKKLDESATLSKNEELLKGYSEDFASLRSIITCKICDKLLYEPYVVACGHIYCYSCLSHWFVNNKKRKTCPDCRTLVTQVPSPAYLIREMTTIFINRAEYLPVGESLEQHKAWRAEEAEAVQKDRENDDPRLGGLFKGVFRSNLSRLGPRRAIRDFEDNVDRCPFCTWELEEGSCQRCGFEADDIEFHLDAIDVDESDMGGSSEDMDRDIDIGDDYMDEDDFPDEDDLEGTGDLPYSEEAYMDEADLVVSQWLNNHPAAARAAMPAGLARRRPAAHSAAGGRQRYSASIASASDMYGTEDLEMLEEEEEEDMDDEDSSMSGFLDDRATEQMSDASGSTNSQTPQPPISSQSSQRRRARNRRVVESETSSIGPRSTQADDDDDDDEEGGPVRPGRQRRQQRVLSRANGGSHRVASSISTDASADHDLDEDTQRLLSRHGWSPLQHGPEEDVEEGQGDESDGGRTTVGPTLQARPRSRIGQTRFPDGSRGLRRRSSILSVSTSNYEDGEADDDDSEMDRDGDTVMNGGQLRNRNSRIRLHGPFPSSQPGRSTNTLTLGDGLDGEDDDNSDDTSIQSPRRRQLGQNRQEYNPRISWMFAQHQNEMQAALTQQINWLEELRSTTPIARPRTANRNRNAQSITPTPFSPLSNNVNPLTAPSDLSPRTRRADRQSFHMATNAESTSRSERTGSVSSNLSTTDAHSFHNGVRLDRETSVGSVGSGSTLRSTFPSPDDRHRPSNTMSSVPPGVTSFPMDPIERPASRLPARPPSSSSRRGSQSFMGTHPGLQIAPGSSLGGPGLNFAQRTWQSQTRNPYSAFIGMHGNAPRPRQSSQRLREQSSTATLRPSTSRRALRTQQSRADVRDEVAPTGAMRAQRSRMTLRAQPSVQRLHSQPSTRTLRQNDGVQLSPINSAATGAGPGTRANPTSTSGLSVEERQRRANELVQGRLRELRATNPFAPNSRRPSISSNPGTPAQGSIISNGANRFSAGGAYVSMNTSHPPTSTPASASSTNQGANPPSPTINRRRSTRNIGLQTGANSSIGSNTSLAGVRQRLTQPAAHDNVVASAPASRVLSAASYAS</sequence>
<dbReference type="SMART" id="SM00184">
    <property type="entry name" value="RING"/>
    <property type="match status" value="1"/>
</dbReference>
<dbReference type="GO" id="GO:0005634">
    <property type="term" value="C:nucleus"/>
    <property type="evidence" value="ECO:0007669"/>
    <property type="project" value="TreeGrafter"/>
</dbReference>
<evidence type="ECO:0000259" key="6">
    <source>
        <dbReference type="PROSITE" id="PS50089"/>
    </source>
</evidence>
<dbReference type="SUPFAM" id="SSF57850">
    <property type="entry name" value="RING/U-box"/>
    <property type="match status" value="1"/>
</dbReference>
<protein>
    <recommendedName>
        <fullName evidence="6">RING-type domain-containing protein</fullName>
    </recommendedName>
</protein>
<feature type="compositionally biased region" description="Polar residues" evidence="5">
    <location>
        <begin position="715"/>
        <end position="733"/>
    </location>
</feature>
<dbReference type="GO" id="GO:0008270">
    <property type="term" value="F:zinc ion binding"/>
    <property type="evidence" value="ECO:0007669"/>
    <property type="project" value="UniProtKB-KW"/>
</dbReference>
<feature type="compositionally biased region" description="Polar residues" evidence="5">
    <location>
        <begin position="9"/>
        <end position="27"/>
    </location>
</feature>
<dbReference type="Pfam" id="PF13445">
    <property type="entry name" value="zf-RING_UBOX"/>
    <property type="match status" value="1"/>
</dbReference>
<dbReference type="RefSeq" id="XP_033601686.1">
    <property type="nucleotide sequence ID" value="XM_033740899.1"/>
</dbReference>
<feature type="compositionally biased region" description="Low complexity" evidence="5">
    <location>
        <begin position="1073"/>
        <end position="1087"/>
    </location>
</feature>
<feature type="compositionally biased region" description="Acidic residues" evidence="5">
    <location>
        <begin position="457"/>
        <end position="467"/>
    </location>
</feature>
<feature type="compositionally biased region" description="Low complexity" evidence="5">
    <location>
        <begin position="703"/>
        <end position="714"/>
    </location>
</feature>
<proteinExistence type="predicted"/>
<dbReference type="PANTHER" id="PTHR15898:SF13">
    <property type="entry name" value="BIFUNCTIONAL APOPTOSIS REGULATOR"/>
    <property type="match status" value="1"/>
</dbReference>
<feature type="compositionally biased region" description="Low complexity" evidence="5">
    <location>
        <begin position="1035"/>
        <end position="1046"/>
    </location>
</feature>
<feature type="compositionally biased region" description="Acidic residues" evidence="5">
    <location>
        <begin position="377"/>
        <end position="397"/>
    </location>
</feature>
<dbReference type="GO" id="GO:0061630">
    <property type="term" value="F:ubiquitin protein ligase activity"/>
    <property type="evidence" value="ECO:0007669"/>
    <property type="project" value="TreeGrafter"/>
</dbReference>
<keyword evidence="3" id="KW-0862">Zinc</keyword>
<keyword evidence="8" id="KW-1185">Reference proteome</keyword>
<dbReference type="GO" id="GO:0043161">
    <property type="term" value="P:proteasome-mediated ubiquitin-dependent protein catabolic process"/>
    <property type="evidence" value="ECO:0007669"/>
    <property type="project" value="TreeGrafter"/>
</dbReference>
<feature type="compositionally biased region" description="Acidic residues" evidence="5">
    <location>
        <begin position="584"/>
        <end position="597"/>
    </location>
</feature>
<evidence type="ECO:0000256" key="4">
    <source>
        <dbReference type="PROSITE-ProRule" id="PRU00175"/>
    </source>
</evidence>
<feature type="domain" description="RING-type" evidence="6">
    <location>
        <begin position="113"/>
        <end position="154"/>
    </location>
</feature>
<feature type="region of interest" description="Disordered" evidence="5">
    <location>
        <begin position="893"/>
        <end position="1103"/>
    </location>
</feature>
<feature type="region of interest" description="Disordered" evidence="5">
    <location>
        <begin position="701"/>
        <end position="878"/>
    </location>
</feature>
<feature type="region of interest" description="Disordered" evidence="5">
    <location>
        <begin position="1"/>
        <end position="78"/>
    </location>
</feature>
<accession>A0A6A6W9J6</accession>